<evidence type="ECO:0000256" key="1">
    <source>
        <dbReference type="SAM" id="MobiDB-lite"/>
    </source>
</evidence>
<gene>
    <name evidence="2" type="ORF">CEP51_016146</name>
</gene>
<feature type="compositionally biased region" description="Basic and acidic residues" evidence="1">
    <location>
        <begin position="1"/>
        <end position="11"/>
    </location>
</feature>
<reference evidence="2 3" key="1">
    <citation type="submission" date="2017-06" db="EMBL/GenBank/DDBJ databases">
        <title>Comparative genomic analysis of Ambrosia Fusariam Clade fungi.</title>
        <authorList>
            <person name="Stajich J.E."/>
            <person name="Carrillo J."/>
            <person name="Kijimoto T."/>
            <person name="Eskalen A."/>
            <person name="O'Donnell K."/>
            <person name="Kasson M."/>
        </authorList>
    </citation>
    <scope>NUCLEOTIDE SEQUENCE [LARGE SCALE GENOMIC DNA]</scope>
    <source>
        <strain evidence="2 3">NRRL62606</strain>
    </source>
</reference>
<evidence type="ECO:0000313" key="3">
    <source>
        <dbReference type="Proteomes" id="UP000287972"/>
    </source>
</evidence>
<evidence type="ECO:0000313" key="2">
    <source>
        <dbReference type="EMBL" id="RSL45053.1"/>
    </source>
</evidence>
<dbReference type="Proteomes" id="UP000287972">
    <property type="component" value="Unassembled WGS sequence"/>
</dbReference>
<feature type="region of interest" description="Disordered" evidence="1">
    <location>
        <begin position="1"/>
        <end position="20"/>
    </location>
</feature>
<dbReference type="EMBL" id="NKCL01001027">
    <property type="protein sequence ID" value="RSL45053.1"/>
    <property type="molecule type" value="Genomic_DNA"/>
</dbReference>
<feature type="non-terminal residue" evidence="2">
    <location>
        <position position="1"/>
    </location>
</feature>
<sequence length="71" mass="7914">SKPEVFEEKDGCLMQGDESSSVGLGFGAGDMEELLAMEVQETRDKNLQKERRQRNKNKLKRLAGALLFGAK</sequence>
<comment type="caution">
    <text evidence="2">The sequence shown here is derived from an EMBL/GenBank/DDBJ whole genome shotgun (WGS) entry which is preliminary data.</text>
</comment>
<dbReference type="AlphaFoldDB" id="A0A428NW45"/>
<organism evidence="2 3">
    <name type="scientific">Fusarium floridanum</name>
    <dbReference type="NCBI Taxonomy" id="1325733"/>
    <lineage>
        <taxon>Eukaryota</taxon>
        <taxon>Fungi</taxon>
        <taxon>Dikarya</taxon>
        <taxon>Ascomycota</taxon>
        <taxon>Pezizomycotina</taxon>
        <taxon>Sordariomycetes</taxon>
        <taxon>Hypocreomycetidae</taxon>
        <taxon>Hypocreales</taxon>
        <taxon>Nectriaceae</taxon>
        <taxon>Fusarium</taxon>
        <taxon>Fusarium solani species complex</taxon>
    </lineage>
</organism>
<protein>
    <submittedName>
        <fullName evidence="2">Uncharacterized protein</fullName>
    </submittedName>
</protein>
<proteinExistence type="predicted"/>
<accession>A0A428NW45</accession>
<name>A0A428NW45_9HYPO</name>
<keyword evidence="3" id="KW-1185">Reference proteome</keyword>